<dbReference type="EMBL" id="QNRE01000015">
    <property type="protein sequence ID" value="RBO85243.1"/>
    <property type="molecule type" value="Genomic_DNA"/>
</dbReference>
<evidence type="ECO:0000313" key="2">
    <source>
        <dbReference type="Proteomes" id="UP000252586"/>
    </source>
</evidence>
<keyword evidence="2" id="KW-1185">Reference proteome</keyword>
<dbReference type="Proteomes" id="UP000252586">
    <property type="component" value="Unassembled WGS sequence"/>
</dbReference>
<name>A0A366D5C8_9NOCA</name>
<organism evidence="1 2">
    <name type="scientific">Nocardia puris</name>
    <dbReference type="NCBI Taxonomy" id="208602"/>
    <lineage>
        <taxon>Bacteria</taxon>
        <taxon>Bacillati</taxon>
        <taxon>Actinomycetota</taxon>
        <taxon>Actinomycetes</taxon>
        <taxon>Mycobacteriales</taxon>
        <taxon>Nocardiaceae</taxon>
        <taxon>Nocardia</taxon>
    </lineage>
</organism>
<comment type="caution">
    <text evidence="1">The sequence shown here is derived from an EMBL/GenBank/DDBJ whole genome shotgun (WGS) entry which is preliminary data.</text>
</comment>
<gene>
    <name evidence="1" type="ORF">DFR74_11591</name>
</gene>
<accession>A0A366D5C8</accession>
<evidence type="ECO:0000313" key="1">
    <source>
        <dbReference type="EMBL" id="RBO85243.1"/>
    </source>
</evidence>
<reference evidence="1 2" key="1">
    <citation type="submission" date="2018-06" db="EMBL/GenBank/DDBJ databases">
        <title>Genomic Encyclopedia of Type Strains, Phase IV (KMG-IV): sequencing the most valuable type-strain genomes for metagenomic binning, comparative biology and taxonomic classification.</title>
        <authorList>
            <person name="Goeker M."/>
        </authorList>
    </citation>
    <scope>NUCLEOTIDE SEQUENCE [LARGE SCALE GENOMIC DNA]</scope>
    <source>
        <strain evidence="1 2">DSM 44599</strain>
    </source>
</reference>
<dbReference type="STRING" id="1210090.GCA_001613185_03105"/>
<sequence length="53" mass="5819">MQGAGDFGVERSGQRLGETDFAQDAELVQPLGVDLLFDLPDLARDRDRVGWVS</sequence>
<dbReference type="AlphaFoldDB" id="A0A366D5C8"/>
<protein>
    <submittedName>
        <fullName evidence="1">Uncharacterized protein</fullName>
    </submittedName>
</protein>
<dbReference type="RefSeq" id="WP_157115835.1">
    <property type="nucleotide sequence ID" value="NZ_CP107943.1"/>
</dbReference>
<proteinExistence type="predicted"/>